<dbReference type="AlphaFoldDB" id="A0AA38IPQ4"/>
<evidence type="ECO:0000313" key="1">
    <source>
        <dbReference type="EMBL" id="KAJ3658032.1"/>
    </source>
</evidence>
<proteinExistence type="predicted"/>
<sequence length="140" mass="16581">MAFIIRGRASAKVNILIIHRFCLRGDTSRFNSARTLIIVALRRAGLFRLFVERSLEAGPRIMEFLRFLEIVQKLHLNNNRARSIMQAPERKLLHIRRLSRRVFDPSFFDGKAGSQWRRKRYLSVRADFPENNFPNTIDRR</sequence>
<accession>A0AA38IPQ4</accession>
<protein>
    <submittedName>
        <fullName evidence="1">Uncharacterized protein</fullName>
    </submittedName>
</protein>
<comment type="caution">
    <text evidence="1">The sequence shown here is derived from an EMBL/GenBank/DDBJ whole genome shotgun (WGS) entry which is preliminary data.</text>
</comment>
<keyword evidence="2" id="KW-1185">Reference proteome</keyword>
<name>A0AA38IPQ4_9CUCU</name>
<dbReference type="Proteomes" id="UP001168821">
    <property type="component" value="Unassembled WGS sequence"/>
</dbReference>
<gene>
    <name evidence="1" type="ORF">Zmor_009798</name>
</gene>
<evidence type="ECO:0000313" key="2">
    <source>
        <dbReference type="Proteomes" id="UP001168821"/>
    </source>
</evidence>
<organism evidence="1 2">
    <name type="scientific">Zophobas morio</name>
    <dbReference type="NCBI Taxonomy" id="2755281"/>
    <lineage>
        <taxon>Eukaryota</taxon>
        <taxon>Metazoa</taxon>
        <taxon>Ecdysozoa</taxon>
        <taxon>Arthropoda</taxon>
        <taxon>Hexapoda</taxon>
        <taxon>Insecta</taxon>
        <taxon>Pterygota</taxon>
        <taxon>Neoptera</taxon>
        <taxon>Endopterygota</taxon>
        <taxon>Coleoptera</taxon>
        <taxon>Polyphaga</taxon>
        <taxon>Cucujiformia</taxon>
        <taxon>Tenebrionidae</taxon>
        <taxon>Zophobas</taxon>
    </lineage>
</organism>
<dbReference type="EMBL" id="JALNTZ010000003">
    <property type="protein sequence ID" value="KAJ3658032.1"/>
    <property type="molecule type" value="Genomic_DNA"/>
</dbReference>
<reference evidence="1" key="1">
    <citation type="journal article" date="2023" name="G3 (Bethesda)">
        <title>Whole genome assemblies of Zophobas morio and Tenebrio molitor.</title>
        <authorList>
            <person name="Kaur S."/>
            <person name="Stinson S.A."/>
            <person name="diCenzo G.C."/>
        </authorList>
    </citation>
    <scope>NUCLEOTIDE SEQUENCE</scope>
    <source>
        <strain evidence="1">QUZm001</strain>
    </source>
</reference>